<dbReference type="InterPro" id="IPR028974">
    <property type="entry name" value="TSP_type-3_rpt"/>
</dbReference>
<dbReference type="GO" id="GO:0005509">
    <property type="term" value="F:calcium ion binding"/>
    <property type="evidence" value="ECO:0007669"/>
    <property type="project" value="InterPro"/>
</dbReference>
<feature type="signal peptide" evidence="2">
    <location>
        <begin position="1"/>
        <end position="21"/>
    </location>
</feature>
<dbReference type="InterPro" id="IPR018247">
    <property type="entry name" value="EF_Hand_1_Ca_BS"/>
</dbReference>
<feature type="chain" id="PRO_5037252843" description="Thrombospondin type 3 repeat-containing protein" evidence="2">
    <location>
        <begin position="22"/>
        <end position="810"/>
    </location>
</feature>
<keyword evidence="2" id="KW-0732">Signal</keyword>
<reference evidence="3" key="1">
    <citation type="submission" date="2021-01" db="EMBL/GenBank/DDBJ databases">
        <title>Modified the classification status of verrucomicrobia.</title>
        <authorList>
            <person name="Feng X."/>
        </authorList>
    </citation>
    <scope>NUCLEOTIDE SEQUENCE</scope>
    <source>
        <strain evidence="3">KCTC 12986</strain>
    </source>
</reference>
<feature type="compositionally biased region" description="Polar residues" evidence="1">
    <location>
        <begin position="263"/>
        <end position="278"/>
    </location>
</feature>
<feature type="compositionally biased region" description="Acidic residues" evidence="1">
    <location>
        <begin position="240"/>
        <end position="262"/>
    </location>
</feature>
<dbReference type="AlphaFoldDB" id="A0A934RME0"/>
<dbReference type="PROSITE" id="PS00018">
    <property type="entry name" value="EF_HAND_1"/>
    <property type="match status" value="1"/>
</dbReference>
<dbReference type="InterPro" id="IPR053180">
    <property type="entry name" value="Ca-binding_acidic-repeat"/>
</dbReference>
<proteinExistence type="predicted"/>
<dbReference type="RefSeq" id="WP_200391893.1">
    <property type="nucleotide sequence ID" value="NZ_JAENIO010000024.1"/>
</dbReference>
<dbReference type="PANTHER" id="PTHR37467:SF1">
    <property type="entry name" value="EXPORTED CALCIUM-BINDING GLYCOPROTEIN"/>
    <property type="match status" value="1"/>
</dbReference>
<evidence type="ECO:0000256" key="2">
    <source>
        <dbReference type="SAM" id="SignalP"/>
    </source>
</evidence>
<organism evidence="3 4">
    <name type="scientific">Roseibacillus ishigakijimensis</name>
    <dbReference type="NCBI Taxonomy" id="454146"/>
    <lineage>
        <taxon>Bacteria</taxon>
        <taxon>Pseudomonadati</taxon>
        <taxon>Verrucomicrobiota</taxon>
        <taxon>Verrucomicrobiia</taxon>
        <taxon>Verrucomicrobiales</taxon>
        <taxon>Verrucomicrobiaceae</taxon>
        <taxon>Roseibacillus</taxon>
    </lineage>
</organism>
<evidence type="ECO:0000256" key="1">
    <source>
        <dbReference type="SAM" id="MobiDB-lite"/>
    </source>
</evidence>
<evidence type="ECO:0008006" key="5">
    <source>
        <dbReference type="Google" id="ProtNLM"/>
    </source>
</evidence>
<feature type="region of interest" description="Disordered" evidence="1">
    <location>
        <begin position="488"/>
        <end position="507"/>
    </location>
</feature>
<accession>A0A934RME0</accession>
<feature type="compositionally biased region" description="Low complexity" evidence="1">
    <location>
        <begin position="329"/>
        <end position="344"/>
    </location>
</feature>
<dbReference type="PANTHER" id="PTHR37467">
    <property type="entry name" value="EXPORTED CALCIUM-BINDING GLYCOPROTEIN-RELATED"/>
    <property type="match status" value="1"/>
</dbReference>
<comment type="caution">
    <text evidence="3">The sequence shown here is derived from an EMBL/GenBank/DDBJ whole genome shotgun (WGS) entry which is preliminary data.</text>
</comment>
<keyword evidence="4" id="KW-1185">Reference proteome</keyword>
<dbReference type="EMBL" id="JAENIO010000024">
    <property type="protein sequence ID" value="MBK1834457.1"/>
    <property type="molecule type" value="Genomic_DNA"/>
</dbReference>
<gene>
    <name evidence="3" type="ORF">JIN78_10335</name>
</gene>
<sequence length="810" mass="85245">MKKTLPSLFLLTAGLPAPLFAQWTLVDDMESGNKWTGTGTLVTDPAEETNQVYSLANTTALAEAYQALPAIAEGTTATLFFRIRASATAVDFAWGSSDLAVPADWGHYEGYGRLQGAVGDVDIDVRNAGAFSEVVDNTNPAEWHSIWLVLNNAADTTDIYIRRGTNLPASFAGSISSTGNPFRNGTTDPLINFFIRNNSGGSTGYIDDIYLDLSGQNLGHPLFLDSDGDNLSDEFEQVIIDADPEDDITSLEDVLPGDDFDNDGSTNEAEQQNGTDATNPDNDGDGLLDGPELAGTDNEGNSHGFGPTNPFAADSDGDGVNDNNEASGALNTAFANAPTNPNAADTDGDQIPDGYELANNTPGTALDPNDDGTTDPEQAFNGDVDGDGRTNDDEYTGNGVTGAIQTRADLADTDGDGLGDGAEDNVGSWDSLAFTGTNPILPDTDGDGLLDGQENPDLASFPGLGVLPTNSNPNFADTDLDGWLDSYEVNGAGTDPASSGDTPPAQTAGFVKIEDFEGEGMVIGESFAGINGWIASVPESALVLEEPIAGGDQIGQQLFVGGPHAPLYKSLAQLGLQLAEGSKGTLFFQLYSPTTGVNHSVGLSDELTPVTYPSYESQLIIRGDTNELVVRDGDAFRLADAHPVGRWMNVWMVIDNETDLTEVYVESPAGKTGVVPLVNPETSTTTFGFRNGAATNPLTTLYLQENVPLDRPAYIDNIYFDPIAENLTKPAADKPLPAANPEITAIFFDGADLKIAFSPGGPGYVLSSSDDLVTPFAAVAEATYDGTDTFTVPASALTEDKDFFRVEESQ</sequence>
<name>A0A934RME0_9BACT</name>
<evidence type="ECO:0000313" key="4">
    <source>
        <dbReference type="Proteomes" id="UP000604083"/>
    </source>
</evidence>
<feature type="region of interest" description="Disordered" evidence="1">
    <location>
        <begin position="240"/>
        <end position="400"/>
    </location>
</feature>
<protein>
    <recommendedName>
        <fullName evidence="5">Thrombospondin type 3 repeat-containing protein</fullName>
    </recommendedName>
</protein>
<dbReference type="Proteomes" id="UP000604083">
    <property type="component" value="Unassembled WGS sequence"/>
</dbReference>
<feature type="region of interest" description="Disordered" evidence="1">
    <location>
        <begin position="437"/>
        <end position="457"/>
    </location>
</feature>
<feature type="compositionally biased region" description="Polar residues" evidence="1">
    <location>
        <begin position="496"/>
        <end position="505"/>
    </location>
</feature>
<dbReference type="Gene3D" id="4.10.1080.10">
    <property type="entry name" value="TSP type-3 repeat"/>
    <property type="match status" value="1"/>
</dbReference>
<evidence type="ECO:0000313" key="3">
    <source>
        <dbReference type="EMBL" id="MBK1834457.1"/>
    </source>
</evidence>